<evidence type="ECO:0000313" key="3">
    <source>
        <dbReference type="Proteomes" id="UP000041254"/>
    </source>
</evidence>
<proteinExistence type="predicted"/>
<dbReference type="AlphaFoldDB" id="A0A0G4FVU3"/>
<dbReference type="EMBL" id="CDMY01000507">
    <property type="protein sequence ID" value="CEM18718.1"/>
    <property type="molecule type" value="Genomic_DNA"/>
</dbReference>
<keyword evidence="3" id="KW-1185">Reference proteome</keyword>
<evidence type="ECO:0000256" key="1">
    <source>
        <dbReference type="SAM" id="MobiDB-lite"/>
    </source>
</evidence>
<reference evidence="2 3" key="1">
    <citation type="submission" date="2014-11" db="EMBL/GenBank/DDBJ databases">
        <authorList>
            <person name="Zhu J."/>
            <person name="Qi W."/>
            <person name="Song R."/>
        </authorList>
    </citation>
    <scope>NUCLEOTIDE SEQUENCE [LARGE SCALE GENOMIC DNA]</scope>
</reference>
<dbReference type="VEuPathDB" id="CryptoDB:Vbra_22956"/>
<dbReference type="InParanoid" id="A0A0G4FVU3"/>
<sequence length="127" mass="13936">MVLKALMTTQEVKANQLEPLFNSAVIKHALYRLITECIRNSPPSDESEDDLTAAYGGASPTDDSMNTQLLMYCLPPLVTRTPQDPPTPPYPSGARQHRRHFWRHTHTTPCGPAGPRCCSGSHPEPGG</sequence>
<feature type="compositionally biased region" description="Basic residues" evidence="1">
    <location>
        <begin position="95"/>
        <end position="106"/>
    </location>
</feature>
<organism evidence="2 3">
    <name type="scientific">Vitrella brassicaformis (strain CCMP3155)</name>
    <dbReference type="NCBI Taxonomy" id="1169540"/>
    <lineage>
        <taxon>Eukaryota</taxon>
        <taxon>Sar</taxon>
        <taxon>Alveolata</taxon>
        <taxon>Colpodellida</taxon>
        <taxon>Vitrellaceae</taxon>
        <taxon>Vitrella</taxon>
    </lineage>
</organism>
<accession>A0A0G4FVU3</accession>
<protein>
    <submittedName>
        <fullName evidence="2">Uncharacterized protein</fullName>
    </submittedName>
</protein>
<feature type="region of interest" description="Disordered" evidence="1">
    <location>
        <begin position="39"/>
        <end position="62"/>
    </location>
</feature>
<feature type="region of interest" description="Disordered" evidence="1">
    <location>
        <begin position="77"/>
        <end position="127"/>
    </location>
</feature>
<evidence type="ECO:0000313" key="2">
    <source>
        <dbReference type="EMBL" id="CEM18718.1"/>
    </source>
</evidence>
<gene>
    <name evidence="2" type="ORF">Vbra_22956</name>
</gene>
<dbReference type="Proteomes" id="UP000041254">
    <property type="component" value="Unassembled WGS sequence"/>
</dbReference>
<name>A0A0G4FVU3_VITBC</name>